<organism evidence="1 2">
    <name type="scientific">Ramlibacter lithotrophicus</name>
    <dbReference type="NCBI Taxonomy" id="2606681"/>
    <lineage>
        <taxon>Bacteria</taxon>
        <taxon>Pseudomonadati</taxon>
        <taxon>Pseudomonadota</taxon>
        <taxon>Betaproteobacteria</taxon>
        <taxon>Burkholderiales</taxon>
        <taxon>Comamonadaceae</taxon>
        <taxon>Ramlibacter</taxon>
    </lineage>
</organism>
<dbReference type="RefSeq" id="WP_168106793.1">
    <property type="nucleotide sequence ID" value="NZ_VTOX01000002.1"/>
</dbReference>
<comment type="caution">
    <text evidence="1">The sequence shown here is derived from an EMBL/GenBank/DDBJ whole genome shotgun (WGS) entry which is preliminary data.</text>
</comment>
<dbReference type="EMBL" id="VTOX01000002">
    <property type="protein sequence ID" value="NKE65697.1"/>
    <property type="molecule type" value="Genomic_DNA"/>
</dbReference>
<dbReference type="Proteomes" id="UP000521868">
    <property type="component" value="Unassembled WGS sequence"/>
</dbReference>
<evidence type="ECO:0000313" key="1">
    <source>
        <dbReference type="EMBL" id="NKE65697.1"/>
    </source>
</evidence>
<protein>
    <submittedName>
        <fullName evidence="1">Uncharacterized protein</fullName>
    </submittedName>
</protein>
<gene>
    <name evidence="1" type="ORF">RAMLITH_07665</name>
</gene>
<evidence type="ECO:0000313" key="2">
    <source>
        <dbReference type="Proteomes" id="UP000521868"/>
    </source>
</evidence>
<proteinExistence type="predicted"/>
<name>A0A7X6DEH1_9BURK</name>
<keyword evidence="2" id="KW-1185">Reference proteome</keyword>
<dbReference type="AlphaFoldDB" id="A0A7X6DEH1"/>
<sequence length="70" mass="7727">MSDDAMRHGYELTFEPLAGQGGGYAFPCDDRGRVDLDTLSERARNDYLFARALVGRTLAAPAVHVSRRRG</sequence>
<accession>A0A7X6DEH1</accession>
<reference evidence="1 2" key="1">
    <citation type="journal article" date="2020" name="Nature">
        <title>Bacterial chemolithoautotrophy via manganese oxidation.</title>
        <authorList>
            <person name="Yu H."/>
            <person name="Leadbetter J.R."/>
        </authorList>
    </citation>
    <scope>NUCLEOTIDE SEQUENCE [LARGE SCALE GENOMIC DNA]</scope>
    <source>
        <strain evidence="1 2">RBP-1</strain>
    </source>
</reference>